<reference evidence="1" key="1">
    <citation type="submission" date="2024-01" db="EMBL/GenBank/DDBJ databases">
        <authorList>
            <person name="Webb A."/>
        </authorList>
    </citation>
    <scope>NUCLEOTIDE SEQUENCE</scope>
    <source>
        <strain evidence="1">Pm1</strain>
    </source>
</reference>
<evidence type="ECO:0000313" key="2">
    <source>
        <dbReference type="Proteomes" id="UP001162060"/>
    </source>
</evidence>
<sequence>MHWKELQIAVAEGVLVRRCMFMQPFRRSGNYIQQPCVVGVQYNGENQMRFFQEKLSTARNASVARYSISKR</sequence>
<dbReference type="Proteomes" id="UP001162060">
    <property type="component" value="Unassembled WGS sequence"/>
</dbReference>
<name>A0AAV1URR6_9STRA</name>
<protein>
    <submittedName>
        <fullName evidence="1">Uncharacterized protein</fullName>
    </submittedName>
</protein>
<evidence type="ECO:0000313" key="1">
    <source>
        <dbReference type="EMBL" id="CAK7937210.1"/>
    </source>
</evidence>
<accession>A0AAV1URR6</accession>
<proteinExistence type="predicted"/>
<organism evidence="1 2">
    <name type="scientific">Peronospora matthiolae</name>
    <dbReference type="NCBI Taxonomy" id="2874970"/>
    <lineage>
        <taxon>Eukaryota</taxon>
        <taxon>Sar</taxon>
        <taxon>Stramenopiles</taxon>
        <taxon>Oomycota</taxon>
        <taxon>Peronosporomycetes</taxon>
        <taxon>Peronosporales</taxon>
        <taxon>Peronosporaceae</taxon>
        <taxon>Peronospora</taxon>
    </lineage>
</organism>
<dbReference type="EMBL" id="CAKLBY020000226">
    <property type="protein sequence ID" value="CAK7937210.1"/>
    <property type="molecule type" value="Genomic_DNA"/>
</dbReference>
<dbReference type="AlphaFoldDB" id="A0AAV1URR6"/>
<gene>
    <name evidence="1" type="ORF">PM001_LOCUS22360</name>
</gene>
<comment type="caution">
    <text evidence="1">The sequence shown here is derived from an EMBL/GenBank/DDBJ whole genome shotgun (WGS) entry which is preliminary data.</text>
</comment>